<accession>A0A928BQN1</accession>
<evidence type="ECO:0008006" key="4">
    <source>
        <dbReference type="Google" id="ProtNLM"/>
    </source>
</evidence>
<keyword evidence="1" id="KW-0732">Signal</keyword>
<dbReference type="Proteomes" id="UP000763088">
    <property type="component" value="Unassembled WGS sequence"/>
</dbReference>
<proteinExistence type="predicted"/>
<sequence>MRKWFFIIMLCCSACVKAQEEQGVLMPDTTFSLPPLTYRGTIATYPYLGSMFTSLGNWELHPGLNASLSASAIFGLGSNSGSGFANSVAVMYAGQIMPKLSYSIGGYSSFLDWGRHQMKDAGLTAMLNYRIDEHWEAAVFAQKSMMQPSMPMQHLWWLGADFGDKIGASIKYNINPNISVQVSVWDQKLKARHF</sequence>
<organism evidence="2 3">
    <name type="scientific">Xylanibacter ruminicola</name>
    <name type="common">Prevotella ruminicola</name>
    <dbReference type="NCBI Taxonomy" id="839"/>
    <lineage>
        <taxon>Bacteria</taxon>
        <taxon>Pseudomonadati</taxon>
        <taxon>Bacteroidota</taxon>
        <taxon>Bacteroidia</taxon>
        <taxon>Bacteroidales</taxon>
        <taxon>Prevotellaceae</taxon>
        <taxon>Xylanibacter</taxon>
    </lineage>
</organism>
<reference evidence="2" key="1">
    <citation type="submission" date="2019-04" db="EMBL/GenBank/DDBJ databases">
        <title>Evolution of Biomass-Degrading Anaerobic Consortia Revealed by Metagenomics.</title>
        <authorList>
            <person name="Peng X."/>
        </authorList>
    </citation>
    <scope>NUCLEOTIDE SEQUENCE</scope>
    <source>
        <strain evidence="2">SIG141</strain>
    </source>
</reference>
<comment type="caution">
    <text evidence="2">The sequence shown here is derived from an EMBL/GenBank/DDBJ whole genome shotgun (WGS) entry which is preliminary data.</text>
</comment>
<name>A0A928BQN1_XYLRU</name>
<evidence type="ECO:0000313" key="2">
    <source>
        <dbReference type="EMBL" id="MBE6265633.1"/>
    </source>
</evidence>
<dbReference type="EMBL" id="SUYD01000004">
    <property type="protein sequence ID" value="MBE6265633.1"/>
    <property type="molecule type" value="Genomic_DNA"/>
</dbReference>
<feature type="chain" id="PRO_5037509524" description="Type IX secretion system membrane protein PorP/SprF" evidence="1">
    <location>
        <begin position="19"/>
        <end position="194"/>
    </location>
</feature>
<feature type="signal peptide" evidence="1">
    <location>
        <begin position="1"/>
        <end position="18"/>
    </location>
</feature>
<evidence type="ECO:0000313" key="3">
    <source>
        <dbReference type="Proteomes" id="UP000763088"/>
    </source>
</evidence>
<evidence type="ECO:0000256" key="1">
    <source>
        <dbReference type="SAM" id="SignalP"/>
    </source>
</evidence>
<protein>
    <recommendedName>
        <fullName evidence="4">Type IX secretion system membrane protein PorP/SprF</fullName>
    </recommendedName>
</protein>
<gene>
    <name evidence="2" type="ORF">E7102_04040</name>
</gene>
<dbReference type="AlphaFoldDB" id="A0A928BQN1"/>